<evidence type="ECO:0000313" key="10">
    <source>
        <dbReference type="EMBL" id="CCE90424.1"/>
    </source>
</evidence>
<comment type="function">
    <text evidence="9">Component of the Mediator complex, a coactivator involved in the regulated transcription of nearly all RNA polymerase II-dependent genes. Mediator functions as a bridge to convey information from gene-specific regulatory proteins to the basal RNA polymerase II transcription machinery. Mediator is recruited to promoters by direct interactions with regulatory proteins and serves as a scaffold for the assembly of a functional preinitiation complex with RNA polymerase II and the general transcription factors.</text>
</comment>
<sequence length="218" mass="24895">MAFQEDFKPDYSGVPSQALDAVRMRSAQLTHSLRRLRDELAKAELPQWYSLQSQLNVTLSQLMSLTSNMQHFQDVLDSTVVYPLPNFPTTSHEGLLTTLLRKRNIPEVDEWIKSAREASDLDTGSLDIKDITKSLNDDKEISKWALETFVEEFEKHNYKGFHTRQDNGPVDDIEMEGLPAGKNPVKPFDVEDVLRYTYKGEITGEEQTQENDAAMVID</sequence>
<dbReference type="GO" id="GO:0060261">
    <property type="term" value="P:positive regulation of transcription initiation by RNA polymerase II"/>
    <property type="evidence" value="ECO:0007669"/>
    <property type="project" value="EnsemblFungi"/>
</dbReference>
<evidence type="ECO:0000256" key="1">
    <source>
        <dbReference type="ARBA" id="ARBA00004123"/>
    </source>
</evidence>
<dbReference type="GO" id="GO:0017025">
    <property type="term" value="F:TBP-class protein binding"/>
    <property type="evidence" value="ECO:0007669"/>
    <property type="project" value="EnsemblFungi"/>
</dbReference>
<dbReference type="RefSeq" id="XP_003679635.1">
    <property type="nucleotide sequence ID" value="XM_003679587.1"/>
</dbReference>
<comment type="similarity">
    <text evidence="2 9">Belongs to the Mediator complex subunit 8 family.</text>
</comment>
<keyword evidence="7 9" id="KW-0539">Nucleus</keyword>
<dbReference type="GO" id="GO:0070847">
    <property type="term" value="C:core mediator complex"/>
    <property type="evidence" value="ECO:0007669"/>
    <property type="project" value="EnsemblFungi"/>
</dbReference>
<dbReference type="PANTHER" id="PTHR13074">
    <property type="entry name" value="MEDIATOR OF RNA POLYMERASE II TRANSCRIPTION SUBUNIT 8"/>
    <property type="match status" value="1"/>
</dbReference>
<evidence type="ECO:0000256" key="6">
    <source>
        <dbReference type="ARBA" id="ARBA00023163"/>
    </source>
</evidence>
<comment type="subunit">
    <text evidence="9">Component of the Mediator complex.</text>
</comment>
<evidence type="ECO:0000256" key="2">
    <source>
        <dbReference type="ARBA" id="ARBA00005716"/>
    </source>
</evidence>
<dbReference type="Proteomes" id="UP000005627">
    <property type="component" value="Chromosome 2"/>
</dbReference>
<dbReference type="GO" id="GO:0032968">
    <property type="term" value="P:positive regulation of transcription elongation by RNA polymerase II"/>
    <property type="evidence" value="ECO:0007669"/>
    <property type="project" value="EnsemblFungi"/>
</dbReference>
<dbReference type="GO" id="GO:0003714">
    <property type="term" value="F:transcription corepressor activity"/>
    <property type="evidence" value="ECO:0007669"/>
    <property type="project" value="EnsemblFungi"/>
</dbReference>
<keyword evidence="11" id="KW-1185">Reference proteome</keyword>
<dbReference type="GO" id="GO:0000122">
    <property type="term" value="P:negative regulation of transcription by RNA polymerase II"/>
    <property type="evidence" value="ECO:0007669"/>
    <property type="project" value="EnsemblFungi"/>
</dbReference>
<accession>G8ZP80</accession>
<dbReference type="STRING" id="1076872.G8ZP80"/>
<protein>
    <recommendedName>
        <fullName evidence="3 9">Mediator of RNA polymerase II transcription subunit 8</fullName>
    </recommendedName>
    <alternativeName>
        <fullName evidence="8 9">Mediator complex subunit 8</fullName>
    </alternativeName>
</protein>
<evidence type="ECO:0000256" key="3">
    <source>
        <dbReference type="ARBA" id="ARBA00020637"/>
    </source>
</evidence>
<keyword evidence="6 9" id="KW-0804">Transcription</keyword>
<gene>
    <name evidence="10" type="primary">TDEL0B02950</name>
    <name evidence="9" type="synonym">MED8</name>
    <name evidence="10" type="ORF">TDEL_0B02950</name>
</gene>
<dbReference type="Gene3D" id="1.20.58.1710">
    <property type="match status" value="1"/>
</dbReference>
<evidence type="ECO:0000256" key="7">
    <source>
        <dbReference type="ARBA" id="ARBA00023242"/>
    </source>
</evidence>
<dbReference type="GO" id="GO:0000978">
    <property type="term" value="F:RNA polymerase II cis-regulatory region sequence-specific DNA binding"/>
    <property type="evidence" value="ECO:0007669"/>
    <property type="project" value="EnsemblFungi"/>
</dbReference>
<evidence type="ECO:0000313" key="11">
    <source>
        <dbReference type="Proteomes" id="UP000005627"/>
    </source>
</evidence>
<dbReference type="eggNOG" id="ENOG502S8U1">
    <property type="taxonomic scope" value="Eukaryota"/>
</dbReference>
<proteinExistence type="inferred from homology"/>
<dbReference type="Gene3D" id="6.10.250.2610">
    <property type="match status" value="1"/>
</dbReference>
<keyword evidence="5 9" id="KW-0010">Activator</keyword>
<dbReference type="GeneID" id="11504424"/>
<name>G8ZP80_TORDE</name>
<dbReference type="FunCoup" id="G8ZP80">
    <property type="interactions" value="183"/>
</dbReference>
<dbReference type="PANTHER" id="PTHR13074:SF9">
    <property type="entry name" value="MEDIATOR OF RNA POLYMERASE II TRANSCRIPTION SUBUNIT 8"/>
    <property type="match status" value="1"/>
</dbReference>
<dbReference type="OrthoDB" id="5329317at2759"/>
<dbReference type="EMBL" id="HE616743">
    <property type="protein sequence ID" value="CCE90424.1"/>
    <property type="molecule type" value="Genomic_DNA"/>
</dbReference>
<dbReference type="InParanoid" id="G8ZP80"/>
<dbReference type="AlphaFoldDB" id="G8ZP80"/>
<dbReference type="InterPro" id="IPR019364">
    <property type="entry name" value="Mediatior_Med8_fun/met"/>
</dbReference>
<evidence type="ECO:0000256" key="5">
    <source>
        <dbReference type="ARBA" id="ARBA00023159"/>
    </source>
</evidence>
<dbReference type="GO" id="GO:0016592">
    <property type="term" value="C:mediator complex"/>
    <property type="evidence" value="ECO:0007669"/>
    <property type="project" value="InterPro"/>
</dbReference>
<evidence type="ECO:0000256" key="4">
    <source>
        <dbReference type="ARBA" id="ARBA00023015"/>
    </source>
</evidence>
<dbReference type="Pfam" id="PF10232">
    <property type="entry name" value="Med8"/>
    <property type="match status" value="1"/>
</dbReference>
<evidence type="ECO:0000256" key="8">
    <source>
        <dbReference type="ARBA" id="ARBA00031261"/>
    </source>
</evidence>
<dbReference type="GO" id="GO:0051123">
    <property type="term" value="P:RNA polymerase II preinitiation complex assembly"/>
    <property type="evidence" value="ECO:0007669"/>
    <property type="project" value="EnsemblFungi"/>
</dbReference>
<keyword evidence="4 9" id="KW-0805">Transcription regulation</keyword>
<evidence type="ECO:0000256" key="9">
    <source>
        <dbReference type="RuleBase" id="RU364144"/>
    </source>
</evidence>
<comment type="subcellular location">
    <subcellularLocation>
        <location evidence="1 9">Nucleus</location>
    </subcellularLocation>
</comment>
<dbReference type="KEGG" id="tdl:TDEL_0B02950"/>
<dbReference type="HOGENOM" id="CLU_108151_0_0_1"/>
<organism evidence="10 11">
    <name type="scientific">Torulaspora delbrueckii</name>
    <name type="common">Yeast</name>
    <name type="synonym">Candida colliculosa</name>
    <dbReference type="NCBI Taxonomy" id="4950"/>
    <lineage>
        <taxon>Eukaryota</taxon>
        <taxon>Fungi</taxon>
        <taxon>Dikarya</taxon>
        <taxon>Ascomycota</taxon>
        <taxon>Saccharomycotina</taxon>
        <taxon>Saccharomycetes</taxon>
        <taxon>Saccharomycetales</taxon>
        <taxon>Saccharomycetaceae</taxon>
        <taxon>Torulaspora</taxon>
    </lineage>
</organism>
<reference evidence="10 11" key="1">
    <citation type="journal article" date="2011" name="Proc. Natl. Acad. Sci. U.S.A.">
        <title>Evolutionary erosion of yeast sex chromosomes by mating-type switching accidents.</title>
        <authorList>
            <person name="Gordon J.L."/>
            <person name="Armisen D."/>
            <person name="Proux-Wera E."/>
            <person name="Oheigeartaigh S.S."/>
            <person name="Byrne K.P."/>
            <person name="Wolfe K.H."/>
        </authorList>
    </citation>
    <scope>NUCLEOTIDE SEQUENCE [LARGE SCALE GENOMIC DNA]</scope>
    <source>
        <strain evidence="11">ATCC 10662 / CBS 1146 / NBRC 0425 / NCYC 2629 / NRRL Y-866</strain>
    </source>
</reference>